<dbReference type="RefSeq" id="XP_046008639.1">
    <property type="nucleotide sequence ID" value="XM_046155126.1"/>
</dbReference>
<feature type="transmembrane region" description="Helical" evidence="8">
    <location>
        <begin position="87"/>
        <end position="107"/>
    </location>
</feature>
<comment type="subcellular location">
    <subcellularLocation>
        <location evidence="1">Membrane</location>
        <topology evidence="1">Multi-pass membrane protein</topology>
    </subcellularLocation>
</comment>
<keyword evidence="11" id="KW-1185">Reference proteome</keyword>
<dbReference type="Pfam" id="PF07690">
    <property type="entry name" value="MFS_1"/>
    <property type="match status" value="1"/>
</dbReference>
<proteinExistence type="inferred from homology"/>
<protein>
    <submittedName>
        <fullName evidence="10">Riboflavin transporter MCH5</fullName>
    </submittedName>
</protein>
<feature type="transmembrane region" description="Helical" evidence="8">
    <location>
        <begin position="218"/>
        <end position="242"/>
    </location>
</feature>
<dbReference type="InterPro" id="IPR036259">
    <property type="entry name" value="MFS_trans_sf"/>
</dbReference>
<feature type="transmembrane region" description="Helical" evidence="8">
    <location>
        <begin position="452"/>
        <end position="473"/>
    </location>
</feature>
<evidence type="ECO:0000256" key="7">
    <source>
        <dbReference type="SAM" id="MobiDB-lite"/>
    </source>
</evidence>
<feature type="transmembrane region" description="Helical" evidence="8">
    <location>
        <begin position="185"/>
        <end position="211"/>
    </location>
</feature>
<dbReference type="PROSITE" id="PS50850">
    <property type="entry name" value="MFS"/>
    <property type="match status" value="1"/>
</dbReference>
<dbReference type="Proteomes" id="UP000756346">
    <property type="component" value="Unassembled WGS sequence"/>
</dbReference>
<keyword evidence="6 8" id="KW-0472">Membrane</keyword>
<dbReference type="InterPro" id="IPR011701">
    <property type="entry name" value="MFS"/>
</dbReference>
<feature type="transmembrane region" description="Helical" evidence="8">
    <location>
        <begin position="159"/>
        <end position="179"/>
    </location>
</feature>
<dbReference type="Gene3D" id="1.20.1250.20">
    <property type="entry name" value="MFS general substrate transporter like domains"/>
    <property type="match status" value="2"/>
</dbReference>
<keyword evidence="5 8" id="KW-1133">Transmembrane helix</keyword>
<evidence type="ECO:0000256" key="4">
    <source>
        <dbReference type="ARBA" id="ARBA00022692"/>
    </source>
</evidence>
<organism evidence="10 11">
    <name type="scientific">Microdochium trichocladiopsis</name>
    <dbReference type="NCBI Taxonomy" id="1682393"/>
    <lineage>
        <taxon>Eukaryota</taxon>
        <taxon>Fungi</taxon>
        <taxon>Dikarya</taxon>
        <taxon>Ascomycota</taxon>
        <taxon>Pezizomycotina</taxon>
        <taxon>Sordariomycetes</taxon>
        <taxon>Xylariomycetidae</taxon>
        <taxon>Xylariales</taxon>
        <taxon>Microdochiaceae</taxon>
        <taxon>Microdochium</taxon>
    </lineage>
</organism>
<evidence type="ECO:0000313" key="11">
    <source>
        <dbReference type="Proteomes" id="UP000756346"/>
    </source>
</evidence>
<dbReference type="InterPro" id="IPR020846">
    <property type="entry name" value="MFS_dom"/>
</dbReference>
<gene>
    <name evidence="10" type="ORF">B0I36DRAFT_332512</name>
</gene>
<keyword evidence="4 8" id="KW-0812">Transmembrane</keyword>
<evidence type="ECO:0000256" key="5">
    <source>
        <dbReference type="ARBA" id="ARBA00022989"/>
    </source>
</evidence>
<feature type="transmembrane region" description="Helical" evidence="8">
    <location>
        <begin position="419"/>
        <end position="440"/>
    </location>
</feature>
<dbReference type="CDD" id="cd17352">
    <property type="entry name" value="MFS_MCT_SLC16"/>
    <property type="match status" value="1"/>
</dbReference>
<feature type="transmembrane region" description="Helical" evidence="8">
    <location>
        <begin position="293"/>
        <end position="315"/>
    </location>
</feature>
<evidence type="ECO:0000256" key="2">
    <source>
        <dbReference type="ARBA" id="ARBA00006727"/>
    </source>
</evidence>
<dbReference type="GeneID" id="70184672"/>
<evidence type="ECO:0000256" key="8">
    <source>
        <dbReference type="SAM" id="Phobius"/>
    </source>
</evidence>
<accession>A0A9P9BQ19</accession>
<feature type="compositionally biased region" description="Polar residues" evidence="7">
    <location>
        <begin position="60"/>
        <end position="75"/>
    </location>
</feature>
<feature type="transmembrane region" description="Helical" evidence="8">
    <location>
        <begin position="327"/>
        <end position="349"/>
    </location>
</feature>
<dbReference type="AlphaFoldDB" id="A0A9P9BQ19"/>
<dbReference type="OrthoDB" id="5667at2759"/>
<feature type="transmembrane region" description="Helical" evidence="8">
    <location>
        <begin position="248"/>
        <end position="272"/>
    </location>
</feature>
<sequence>MAHHGASAHGDVLENDDSPTATSNPDLEARQFTTAKAPAKDDSSQNQHHNASHPEPATGTPLTPTISATSFTAAPTNDDDDYPDGGLAAWSVVFGAWCAFLCTFGMFNCSGIFVQVYHDDILRDSSLALISWIPAIQGFAMDSSTAAVGRAFDSYGHRWLLYSGTLIFILGLMMTSLSTQYYHFILAQGIVSGIGQSCIATTTMACIMTWFKRRRAAALGIAISGSGVGGVVLPIILTQLIPRIGFGWAMRVVGFLCLCLCVTACVLVSSRLKPKPEPLLLKDYTAPFKERTSALLFVGCFLFFGGMFVPQNYIVVQARQAGVSENFVAYLISIWSASSIPGRIIPGLLADRMGRFNLTTLWLLASGVLTLALWLPGVHSTPALVAYAVLFGFVSGSIFNLAPACVAQVSKIREVGTRTGIAFGLGGVGVLISPPIAGAILESMGGKDYWGLQVFCGLEMLAGMACFAAARVLQSGWGWTKV</sequence>
<evidence type="ECO:0000313" key="10">
    <source>
        <dbReference type="EMBL" id="KAH7025091.1"/>
    </source>
</evidence>
<dbReference type="EMBL" id="JAGTJQ010000009">
    <property type="protein sequence ID" value="KAH7025091.1"/>
    <property type="molecule type" value="Genomic_DNA"/>
</dbReference>
<dbReference type="PANTHER" id="PTHR11360">
    <property type="entry name" value="MONOCARBOXYLATE TRANSPORTER"/>
    <property type="match status" value="1"/>
</dbReference>
<reference evidence="10" key="1">
    <citation type="journal article" date="2021" name="Nat. Commun.">
        <title>Genetic determinants of endophytism in the Arabidopsis root mycobiome.</title>
        <authorList>
            <person name="Mesny F."/>
            <person name="Miyauchi S."/>
            <person name="Thiergart T."/>
            <person name="Pickel B."/>
            <person name="Atanasova L."/>
            <person name="Karlsson M."/>
            <person name="Huettel B."/>
            <person name="Barry K.W."/>
            <person name="Haridas S."/>
            <person name="Chen C."/>
            <person name="Bauer D."/>
            <person name="Andreopoulos W."/>
            <person name="Pangilinan J."/>
            <person name="LaButti K."/>
            <person name="Riley R."/>
            <person name="Lipzen A."/>
            <person name="Clum A."/>
            <person name="Drula E."/>
            <person name="Henrissat B."/>
            <person name="Kohler A."/>
            <person name="Grigoriev I.V."/>
            <person name="Martin F.M."/>
            <person name="Hacquard S."/>
        </authorList>
    </citation>
    <scope>NUCLEOTIDE SEQUENCE</scope>
    <source>
        <strain evidence="10">MPI-CAGE-CH-0230</strain>
    </source>
</reference>
<feature type="transmembrane region" description="Helical" evidence="8">
    <location>
        <begin position="361"/>
        <end position="378"/>
    </location>
</feature>
<name>A0A9P9BQ19_9PEZI</name>
<feature type="transmembrane region" description="Helical" evidence="8">
    <location>
        <begin position="384"/>
        <end position="407"/>
    </location>
</feature>
<evidence type="ECO:0000256" key="1">
    <source>
        <dbReference type="ARBA" id="ARBA00004141"/>
    </source>
</evidence>
<feature type="region of interest" description="Disordered" evidence="7">
    <location>
        <begin position="1"/>
        <end position="75"/>
    </location>
</feature>
<evidence type="ECO:0000256" key="6">
    <source>
        <dbReference type="ARBA" id="ARBA00023136"/>
    </source>
</evidence>
<comment type="caution">
    <text evidence="10">The sequence shown here is derived from an EMBL/GenBank/DDBJ whole genome shotgun (WGS) entry which is preliminary data.</text>
</comment>
<evidence type="ECO:0000256" key="3">
    <source>
        <dbReference type="ARBA" id="ARBA00022448"/>
    </source>
</evidence>
<feature type="domain" description="Major facilitator superfamily (MFS) profile" evidence="9">
    <location>
        <begin position="91"/>
        <end position="482"/>
    </location>
</feature>
<dbReference type="PANTHER" id="PTHR11360:SF224">
    <property type="entry name" value="MAJOR FACILITATOR SUPERFAMILY (MFS) PROFILE DOMAIN-CONTAINING PROTEIN-RELATED"/>
    <property type="match status" value="1"/>
</dbReference>
<dbReference type="SUPFAM" id="SSF103473">
    <property type="entry name" value="MFS general substrate transporter"/>
    <property type="match status" value="1"/>
</dbReference>
<dbReference type="GO" id="GO:0016020">
    <property type="term" value="C:membrane"/>
    <property type="evidence" value="ECO:0007669"/>
    <property type="project" value="UniProtKB-SubCell"/>
</dbReference>
<keyword evidence="3" id="KW-0813">Transport</keyword>
<dbReference type="GO" id="GO:0022857">
    <property type="term" value="F:transmembrane transporter activity"/>
    <property type="evidence" value="ECO:0007669"/>
    <property type="project" value="InterPro"/>
</dbReference>
<dbReference type="InterPro" id="IPR050327">
    <property type="entry name" value="Proton-linked_MCT"/>
</dbReference>
<evidence type="ECO:0000259" key="9">
    <source>
        <dbReference type="PROSITE" id="PS50850"/>
    </source>
</evidence>
<comment type="similarity">
    <text evidence="2">Belongs to the major facilitator superfamily. Monocarboxylate porter (TC 2.A.1.13) family.</text>
</comment>